<gene>
    <name evidence="2" type="ORF">NIES4072_74670</name>
</gene>
<dbReference type="InterPro" id="IPR027417">
    <property type="entry name" value="P-loop_NTPase"/>
</dbReference>
<dbReference type="NCBIfam" id="NF041546">
    <property type="entry name" value="ParA_partition"/>
    <property type="match status" value="1"/>
</dbReference>
<proteinExistence type="predicted"/>
<dbReference type="PIRSF" id="PIRSF009320">
    <property type="entry name" value="Nuc_binding_HP_1000"/>
    <property type="match status" value="1"/>
</dbReference>
<feature type="domain" description="CobQ/CobB/MinD/ParA nucleotide binding" evidence="1">
    <location>
        <begin position="3"/>
        <end position="181"/>
    </location>
</feature>
<comment type="caution">
    <text evidence="2">The sequence shown here is derived from an EMBL/GenBank/DDBJ whole genome shotgun (WGS) entry which is preliminary data.</text>
</comment>
<dbReference type="SUPFAM" id="SSF52540">
    <property type="entry name" value="P-loop containing nucleoside triphosphate hydrolases"/>
    <property type="match status" value="1"/>
</dbReference>
<sequence>MKIAVLNQKGGSGKTTVSIHLAHAFSMRGYRVLLVDTDPQGSTRDWAAARNGEAPFSVIGLDRPILHKELPKLAQGYDFVFIDGAPRVSDLTRSAIMAVDFVLVPVQPSPLDVWAVHEVVELVQEATIYKPDLTAAFLINRKIVNTALGREVTEVLGEYPFPVLKAQISQRVAFAECLNIGSTVLEAAPKSAASDEVRAVVEEILAAKEEKNHGRS</sequence>
<dbReference type="PANTHER" id="PTHR13696">
    <property type="entry name" value="P-LOOP CONTAINING NUCLEOSIDE TRIPHOSPHATE HYDROLASE"/>
    <property type="match status" value="1"/>
</dbReference>
<dbReference type="RefSeq" id="WP_109013597.1">
    <property type="nucleotide sequence ID" value="NZ_BDUD01000011.1"/>
</dbReference>
<dbReference type="InterPro" id="IPR002586">
    <property type="entry name" value="CobQ/CobB/MinD/ParA_Nub-bd_dom"/>
</dbReference>
<keyword evidence="3" id="KW-1185">Reference proteome</keyword>
<reference evidence="2 3" key="1">
    <citation type="submission" date="2017-06" db="EMBL/GenBank/DDBJ databases">
        <title>Genome sequencing of cyanobaciteial culture collection at National Institute for Environmental Studies (NIES).</title>
        <authorList>
            <person name="Hirose Y."/>
            <person name="Shimura Y."/>
            <person name="Fujisawa T."/>
            <person name="Nakamura Y."/>
            <person name="Kawachi M."/>
        </authorList>
    </citation>
    <scope>NUCLEOTIDE SEQUENCE [LARGE SCALE GENOMIC DNA]</scope>
    <source>
        <strain evidence="2 3">NIES-4072</strain>
    </source>
</reference>
<dbReference type="AlphaFoldDB" id="A0A2R5FZR3"/>
<evidence type="ECO:0000259" key="1">
    <source>
        <dbReference type="Pfam" id="PF01656"/>
    </source>
</evidence>
<dbReference type="EMBL" id="BDUD01000011">
    <property type="protein sequence ID" value="GBG23755.1"/>
    <property type="molecule type" value="Genomic_DNA"/>
</dbReference>
<dbReference type="Pfam" id="PF01656">
    <property type="entry name" value="CbiA"/>
    <property type="match status" value="1"/>
</dbReference>
<accession>A0A2R5FZR3</accession>
<evidence type="ECO:0000313" key="2">
    <source>
        <dbReference type="EMBL" id="GBG23755.1"/>
    </source>
</evidence>
<name>A0A2R5FZR3_NOSCO</name>
<dbReference type="InterPro" id="IPR050678">
    <property type="entry name" value="DNA_Partitioning_ATPase"/>
</dbReference>
<protein>
    <submittedName>
        <fullName evidence="2">Cobyrinic acid a,c-diamide synthase</fullName>
    </submittedName>
</protein>
<organism evidence="2 3">
    <name type="scientific">Nostoc commune NIES-4072</name>
    <dbReference type="NCBI Taxonomy" id="2005467"/>
    <lineage>
        <taxon>Bacteria</taxon>
        <taxon>Bacillati</taxon>
        <taxon>Cyanobacteriota</taxon>
        <taxon>Cyanophyceae</taxon>
        <taxon>Nostocales</taxon>
        <taxon>Nostocaceae</taxon>
        <taxon>Nostoc</taxon>
    </lineage>
</organism>
<dbReference type="Proteomes" id="UP000245124">
    <property type="component" value="Unassembled WGS sequence"/>
</dbReference>
<evidence type="ECO:0000313" key="3">
    <source>
        <dbReference type="Proteomes" id="UP000245124"/>
    </source>
</evidence>
<dbReference type="Gene3D" id="3.40.50.300">
    <property type="entry name" value="P-loop containing nucleotide triphosphate hydrolases"/>
    <property type="match status" value="1"/>
</dbReference>
<dbReference type="CDD" id="cd02042">
    <property type="entry name" value="ParAB_family"/>
    <property type="match status" value="1"/>
</dbReference>
<dbReference type="OrthoDB" id="69313at2"/>
<dbReference type="PANTHER" id="PTHR13696:SF96">
    <property type="entry name" value="COBQ_COBB_MIND_PARA NUCLEOTIDE BINDING DOMAIN-CONTAINING PROTEIN"/>
    <property type="match status" value="1"/>
</dbReference>
<dbReference type="InterPro" id="IPR048089">
    <property type="entry name" value="McdA"/>
</dbReference>